<reference evidence="1" key="1">
    <citation type="submission" date="2022-03" db="EMBL/GenBank/DDBJ databases">
        <authorList>
            <person name="Lindestad O."/>
        </authorList>
    </citation>
    <scope>NUCLEOTIDE SEQUENCE</scope>
</reference>
<evidence type="ECO:0000313" key="2">
    <source>
        <dbReference type="Proteomes" id="UP000838756"/>
    </source>
</evidence>
<accession>A0A8S4S936</accession>
<comment type="caution">
    <text evidence="1">The sequence shown here is derived from an EMBL/GenBank/DDBJ whole genome shotgun (WGS) entry which is preliminary data.</text>
</comment>
<name>A0A8S4S936_9NEOP</name>
<protein>
    <submittedName>
        <fullName evidence="1">Jg17729 protein</fullName>
    </submittedName>
</protein>
<gene>
    <name evidence="1" type="primary">jg17729</name>
    <name evidence="1" type="ORF">PAEG_LOCUS21823</name>
</gene>
<sequence>MNYTIGAEWYTANGRVDGSISVVVTAAAVARPAPAARRAKSKELEIKIKDELFKCLFHSNLALDCYFLCQGLNLEPHI</sequence>
<keyword evidence="2" id="KW-1185">Reference proteome</keyword>
<organism evidence="1 2">
    <name type="scientific">Pararge aegeria aegeria</name>
    <dbReference type="NCBI Taxonomy" id="348720"/>
    <lineage>
        <taxon>Eukaryota</taxon>
        <taxon>Metazoa</taxon>
        <taxon>Ecdysozoa</taxon>
        <taxon>Arthropoda</taxon>
        <taxon>Hexapoda</taxon>
        <taxon>Insecta</taxon>
        <taxon>Pterygota</taxon>
        <taxon>Neoptera</taxon>
        <taxon>Endopterygota</taxon>
        <taxon>Lepidoptera</taxon>
        <taxon>Glossata</taxon>
        <taxon>Ditrysia</taxon>
        <taxon>Papilionoidea</taxon>
        <taxon>Nymphalidae</taxon>
        <taxon>Satyrinae</taxon>
        <taxon>Satyrini</taxon>
        <taxon>Parargina</taxon>
        <taxon>Pararge</taxon>
    </lineage>
</organism>
<dbReference type="Proteomes" id="UP000838756">
    <property type="component" value="Unassembled WGS sequence"/>
</dbReference>
<proteinExistence type="predicted"/>
<dbReference type="AlphaFoldDB" id="A0A8S4S936"/>
<evidence type="ECO:0000313" key="1">
    <source>
        <dbReference type="EMBL" id="CAH2248947.1"/>
    </source>
</evidence>
<dbReference type="EMBL" id="CAKXAJ010025990">
    <property type="protein sequence ID" value="CAH2248947.1"/>
    <property type="molecule type" value="Genomic_DNA"/>
</dbReference>